<name>A0A399JD48_9MICC</name>
<dbReference type="Gene3D" id="1.10.10.10">
    <property type="entry name" value="Winged helix-like DNA-binding domain superfamily/Winged helix DNA-binding domain"/>
    <property type="match status" value="1"/>
</dbReference>
<dbReference type="GO" id="GO:0003677">
    <property type="term" value="F:DNA binding"/>
    <property type="evidence" value="ECO:0007669"/>
    <property type="project" value="UniProtKB-KW"/>
</dbReference>
<gene>
    <name evidence="7" type="ORF">DWB68_03695</name>
</gene>
<dbReference type="Gene3D" id="3.40.50.1360">
    <property type="match status" value="1"/>
</dbReference>
<comment type="similarity">
    <text evidence="1">Belongs to the SorC transcriptional regulatory family.</text>
</comment>
<feature type="domain" description="HTH bat-type" evidence="6">
    <location>
        <begin position="14"/>
        <end position="55"/>
    </location>
</feature>
<evidence type="ECO:0000313" key="7">
    <source>
        <dbReference type="EMBL" id="RII43144.1"/>
    </source>
</evidence>
<keyword evidence="8" id="KW-1185">Reference proteome</keyword>
<dbReference type="PANTHER" id="PTHR34294">
    <property type="entry name" value="TRANSCRIPTIONAL REGULATOR-RELATED"/>
    <property type="match status" value="1"/>
</dbReference>
<dbReference type="Proteomes" id="UP000265419">
    <property type="component" value="Unassembled WGS sequence"/>
</dbReference>
<organism evidence="7 8">
    <name type="scientific">Galactobacter valiniphilus</name>
    <dbReference type="NCBI Taxonomy" id="2676122"/>
    <lineage>
        <taxon>Bacteria</taxon>
        <taxon>Bacillati</taxon>
        <taxon>Actinomycetota</taxon>
        <taxon>Actinomycetes</taxon>
        <taxon>Micrococcales</taxon>
        <taxon>Micrococcaceae</taxon>
        <taxon>Galactobacter</taxon>
    </lineage>
</organism>
<protein>
    <submittedName>
        <fullName evidence="7">Sugar-binding transcriptional regulator</fullName>
    </submittedName>
</protein>
<dbReference type="SUPFAM" id="SSF100950">
    <property type="entry name" value="NagB/RpiA/CoA transferase-like"/>
    <property type="match status" value="1"/>
</dbReference>
<reference evidence="7 8" key="1">
    <citation type="submission" date="2018-07" db="EMBL/GenBank/DDBJ databases">
        <title>Arthrobacter sp. nov., isolated from raw cow's milk with high bacterial count.</title>
        <authorList>
            <person name="Hahne J."/>
            <person name="Isele D."/>
            <person name="Lipski A."/>
        </authorList>
    </citation>
    <scope>NUCLEOTIDE SEQUENCE [LARGE SCALE GENOMIC DNA]</scope>
    <source>
        <strain evidence="7 8">JZ R-35</strain>
    </source>
</reference>
<dbReference type="InterPro" id="IPR036388">
    <property type="entry name" value="WH-like_DNA-bd_sf"/>
</dbReference>
<dbReference type="EMBL" id="QQXK01000005">
    <property type="protein sequence ID" value="RII43144.1"/>
    <property type="molecule type" value="Genomic_DNA"/>
</dbReference>
<accession>A0A399JD48</accession>
<dbReference type="InterPro" id="IPR037171">
    <property type="entry name" value="NagB/RpiA_transferase-like"/>
</dbReference>
<evidence type="ECO:0000259" key="5">
    <source>
        <dbReference type="Pfam" id="PF04198"/>
    </source>
</evidence>
<proteinExistence type="inferred from homology"/>
<dbReference type="InterPro" id="IPR007324">
    <property type="entry name" value="Sugar-bd_dom_put"/>
</dbReference>
<dbReference type="Pfam" id="PF04198">
    <property type="entry name" value="Sugar-bind"/>
    <property type="match status" value="1"/>
</dbReference>
<dbReference type="InterPro" id="IPR051054">
    <property type="entry name" value="SorC_transcr_regulators"/>
</dbReference>
<evidence type="ECO:0000256" key="2">
    <source>
        <dbReference type="ARBA" id="ARBA00023015"/>
    </source>
</evidence>
<evidence type="ECO:0000256" key="3">
    <source>
        <dbReference type="ARBA" id="ARBA00023125"/>
    </source>
</evidence>
<evidence type="ECO:0000256" key="4">
    <source>
        <dbReference type="ARBA" id="ARBA00023163"/>
    </source>
</evidence>
<keyword evidence="3" id="KW-0238">DNA-binding</keyword>
<keyword evidence="2" id="KW-0805">Transcription regulation</keyword>
<keyword evidence="4" id="KW-0804">Transcription</keyword>
<evidence type="ECO:0000259" key="6">
    <source>
        <dbReference type="Pfam" id="PF04967"/>
    </source>
</evidence>
<dbReference type="RefSeq" id="WP_119423792.1">
    <property type="nucleotide sequence ID" value="NZ_JBHOFJ010000008.1"/>
</dbReference>
<dbReference type="AlphaFoldDB" id="A0A399JD48"/>
<sequence length="332" mass="35875">MNRTSGGTNEQQRRSAMLLAIAKGYYEEQRTMDSLARDWGVSRSTVSRALSEARERGIVEIRLHDPTHGVRDLAQLLAERHGVRFTVVPTIVGDSPEQELDRVASVAASVVAHLVKPNSVVGLAWGTTVRALSQRLGRHPTSGLTFVQLNGAGSPTSTGEDYAASILRRFADAYDGSLQSFPVPAFFDDPAARELLWKERSISRIVHLQRRMHLMVAGIGSLNATVTSHLYDGDFLDEEDYRLIEQEGVVGDIATRFFRADGTHDGIALNARSTGPTFDTLATVPHRLGVVHGRGKVPGLLGALRAELFTHVVVDETAARALAGAGADPAAP</sequence>
<dbReference type="Pfam" id="PF04967">
    <property type="entry name" value="HTH_10"/>
    <property type="match status" value="1"/>
</dbReference>
<feature type="domain" description="Sugar-binding" evidence="5">
    <location>
        <begin position="69"/>
        <end position="322"/>
    </location>
</feature>
<evidence type="ECO:0000313" key="8">
    <source>
        <dbReference type="Proteomes" id="UP000265419"/>
    </source>
</evidence>
<evidence type="ECO:0000256" key="1">
    <source>
        <dbReference type="ARBA" id="ARBA00010466"/>
    </source>
</evidence>
<comment type="caution">
    <text evidence="7">The sequence shown here is derived from an EMBL/GenBank/DDBJ whole genome shotgun (WGS) entry which is preliminary data.</text>
</comment>
<dbReference type="PANTHER" id="PTHR34294:SF1">
    <property type="entry name" value="TRANSCRIPTIONAL REGULATOR LSRR"/>
    <property type="match status" value="1"/>
</dbReference>
<dbReference type="InterPro" id="IPR007050">
    <property type="entry name" value="HTH_bacterioopsin"/>
</dbReference>
<dbReference type="GO" id="GO:0030246">
    <property type="term" value="F:carbohydrate binding"/>
    <property type="evidence" value="ECO:0007669"/>
    <property type="project" value="InterPro"/>
</dbReference>